<comment type="caution">
    <text evidence="6">The sequence shown here is derived from an EMBL/GenBank/DDBJ whole genome shotgun (WGS) entry which is preliminary data.</text>
</comment>
<accession>A0ABV6RAW2</accession>
<dbReference type="EMBL" id="JBHLSV010000009">
    <property type="protein sequence ID" value="MFC0674118.1"/>
    <property type="molecule type" value="Genomic_DNA"/>
</dbReference>
<dbReference type="PANTHER" id="PTHR11717:SF7">
    <property type="entry name" value="LOW MOLECULAR WEIGHT PHOSPHOTYROSINE PROTEIN PHOSPHATASE"/>
    <property type="match status" value="1"/>
</dbReference>
<evidence type="ECO:0000256" key="4">
    <source>
        <dbReference type="ARBA" id="ARBA00022912"/>
    </source>
</evidence>
<dbReference type="InterPro" id="IPR017867">
    <property type="entry name" value="Tyr_phospatase_low_mol_wt"/>
</dbReference>
<keyword evidence="3 6" id="KW-0378">Hydrolase</keyword>
<proteinExistence type="inferred from homology"/>
<protein>
    <recommendedName>
        <fullName evidence="2">protein-tyrosine-phosphatase</fullName>
        <ecNumber evidence="2">3.1.3.48</ecNumber>
    </recommendedName>
</protein>
<dbReference type="Gene3D" id="3.40.50.2300">
    <property type="match status" value="1"/>
</dbReference>
<evidence type="ECO:0000313" key="7">
    <source>
        <dbReference type="Proteomes" id="UP001589793"/>
    </source>
</evidence>
<feature type="domain" description="Phosphotyrosine protein phosphatase I" evidence="5">
    <location>
        <begin position="3"/>
        <end position="153"/>
    </location>
</feature>
<evidence type="ECO:0000256" key="1">
    <source>
        <dbReference type="ARBA" id="ARBA00011063"/>
    </source>
</evidence>
<evidence type="ECO:0000256" key="3">
    <source>
        <dbReference type="ARBA" id="ARBA00022801"/>
    </source>
</evidence>
<gene>
    <name evidence="6" type="ORF">ACFFF6_09140</name>
</gene>
<keyword evidence="7" id="KW-1185">Reference proteome</keyword>
<evidence type="ECO:0000313" key="6">
    <source>
        <dbReference type="EMBL" id="MFC0674118.1"/>
    </source>
</evidence>
<reference evidence="6 7" key="1">
    <citation type="submission" date="2024-09" db="EMBL/GenBank/DDBJ databases">
        <authorList>
            <person name="Sun Q."/>
            <person name="Mori K."/>
        </authorList>
    </citation>
    <scope>NUCLEOTIDE SEQUENCE [LARGE SCALE GENOMIC DNA]</scope>
    <source>
        <strain evidence="6 7">CICC 10874</strain>
    </source>
</reference>
<name>A0ABV6RAW2_9MICO</name>
<dbReference type="EC" id="3.1.3.48" evidence="2"/>
<dbReference type="InterPro" id="IPR036196">
    <property type="entry name" value="Ptyr_pPase_sf"/>
</dbReference>
<organism evidence="6 7">
    <name type="scientific">Brachybacterium hainanense</name>
    <dbReference type="NCBI Taxonomy" id="1541174"/>
    <lineage>
        <taxon>Bacteria</taxon>
        <taxon>Bacillati</taxon>
        <taxon>Actinomycetota</taxon>
        <taxon>Actinomycetes</taxon>
        <taxon>Micrococcales</taxon>
        <taxon>Dermabacteraceae</taxon>
        <taxon>Brachybacterium</taxon>
    </lineage>
</organism>
<dbReference type="CDD" id="cd16343">
    <property type="entry name" value="LMWPTP"/>
    <property type="match status" value="1"/>
</dbReference>
<dbReference type="PRINTS" id="PR00719">
    <property type="entry name" value="LMWPTPASE"/>
</dbReference>
<dbReference type="InterPro" id="IPR050438">
    <property type="entry name" value="LMW_PTPase"/>
</dbReference>
<dbReference type="SMART" id="SM00226">
    <property type="entry name" value="LMWPc"/>
    <property type="match status" value="1"/>
</dbReference>
<dbReference type="Proteomes" id="UP001589793">
    <property type="component" value="Unassembled WGS sequence"/>
</dbReference>
<dbReference type="RefSeq" id="WP_376980052.1">
    <property type="nucleotide sequence ID" value="NZ_JBHLSV010000009.1"/>
</dbReference>
<keyword evidence="4" id="KW-0904">Protein phosphatase</keyword>
<evidence type="ECO:0000256" key="2">
    <source>
        <dbReference type="ARBA" id="ARBA00013064"/>
    </source>
</evidence>
<comment type="similarity">
    <text evidence="1">Belongs to the low molecular weight phosphotyrosine protein phosphatase family.</text>
</comment>
<sequence>MTYRILTVCTGNICRSPMAELVLRDRLAQAGLEGEVAVESYGTTSWEEGEPIDHRARAVLAAHGIVADGHRARPMTRRALQDADLILAMDRDHLAPIQETGGPTITGRVHLLRAFDPAAGPAQGIRDPWYGGEEDFRACFALIDAAADGVLAHVRDQLAARRR</sequence>
<dbReference type="InterPro" id="IPR023485">
    <property type="entry name" value="Ptyr_pPase"/>
</dbReference>
<dbReference type="PANTHER" id="PTHR11717">
    <property type="entry name" value="LOW MOLECULAR WEIGHT PROTEIN TYROSINE PHOSPHATASE"/>
    <property type="match status" value="1"/>
</dbReference>
<dbReference type="GO" id="GO:0004725">
    <property type="term" value="F:protein tyrosine phosphatase activity"/>
    <property type="evidence" value="ECO:0007669"/>
    <property type="project" value="UniProtKB-EC"/>
</dbReference>
<dbReference type="Pfam" id="PF01451">
    <property type="entry name" value="LMWPc"/>
    <property type="match status" value="1"/>
</dbReference>
<evidence type="ECO:0000259" key="5">
    <source>
        <dbReference type="SMART" id="SM00226"/>
    </source>
</evidence>
<dbReference type="SUPFAM" id="SSF52788">
    <property type="entry name" value="Phosphotyrosine protein phosphatases I"/>
    <property type="match status" value="1"/>
</dbReference>